<feature type="transmembrane region" description="Helical" evidence="1">
    <location>
        <begin position="134"/>
        <end position="151"/>
    </location>
</feature>
<feature type="transmembrane region" description="Helical" evidence="1">
    <location>
        <begin position="33"/>
        <end position="52"/>
    </location>
</feature>
<reference evidence="2 3" key="1">
    <citation type="submission" date="2018-09" db="EMBL/GenBank/DDBJ databases">
        <title>Bacillus saliacetes sp. nov., isolated from Thai shrimp paste (Ka-pi).</title>
        <authorList>
            <person name="Daroonpunt R."/>
            <person name="Tanasupawat S."/>
            <person name="Yiamsombut S."/>
        </authorList>
    </citation>
    <scope>NUCLEOTIDE SEQUENCE [LARGE SCALE GENOMIC DNA]</scope>
    <source>
        <strain evidence="2 3">SKP7-4</strain>
    </source>
</reference>
<dbReference type="RefSeq" id="WP_119545807.1">
    <property type="nucleotide sequence ID" value="NZ_QXIR01000004.1"/>
</dbReference>
<evidence type="ECO:0000313" key="2">
    <source>
        <dbReference type="EMBL" id="RIW37388.1"/>
    </source>
</evidence>
<comment type="caution">
    <text evidence="2">The sequence shown here is derived from an EMBL/GenBank/DDBJ whole genome shotgun (WGS) entry which is preliminary data.</text>
</comment>
<organism evidence="2 3">
    <name type="scientific">Bacillus salacetis</name>
    <dbReference type="NCBI Taxonomy" id="2315464"/>
    <lineage>
        <taxon>Bacteria</taxon>
        <taxon>Bacillati</taxon>
        <taxon>Bacillota</taxon>
        <taxon>Bacilli</taxon>
        <taxon>Bacillales</taxon>
        <taxon>Bacillaceae</taxon>
        <taxon>Bacillus</taxon>
    </lineage>
</organism>
<sequence length="161" mass="18396">MYVLPLMTFLFLTVLLFFFFQRKSFSFVENSILFILFTILITNVTTILTLNLDLIRRTDNPFLFPAYLLYRNGILPLLLLIFINMVHSGFSLTVKIVNAVLIFIGLNGLAVLLVSTRMMTFIDWNYAETAALNAVYLLAGLGFGKLAFLISQRSPKHDHHL</sequence>
<dbReference type="EMBL" id="QXIR01000004">
    <property type="protein sequence ID" value="RIW37388.1"/>
    <property type="molecule type" value="Genomic_DNA"/>
</dbReference>
<evidence type="ECO:0000256" key="1">
    <source>
        <dbReference type="SAM" id="Phobius"/>
    </source>
</evidence>
<protein>
    <submittedName>
        <fullName evidence="2">Uncharacterized protein</fullName>
    </submittedName>
</protein>
<dbReference type="AlphaFoldDB" id="A0A3A1R3T9"/>
<dbReference type="Proteomes" id="UP000265801">
    <property type="component" value="Unassembled WGS sequence"/>
</dbReference>
<keyword evidence="1" id="KW-0812">Transmembrane</keyword>
<feature type="transmembrane region" description="Helical" evidence="1">
    <location>
        <begin position="64"/>
        <end position="84"/>
    </location>
</feature>
<proteinExistence type="predicted"/>
<keyword evidence="1" id="KW-0472">Membrane</keyword>
<evidence type="ECO:0000313" key="3">
    <source>
        <dbReference type="Proteomes" id="UP000265801"/>
    </source>
</evidence>
<accession>A0A3A1R3T9</accession>
<feature type="transmembrane region" description="Helical" evidence="1">
    <location>
        <begin position="96"/>
        <end position="114"/>
    </location>
</feature>
<name>A0A3A1R3T9_9BACI</name>
<feature type="transmembrane region" description="Helical" evidence="1">
    <location>
        <begin position="6"/>
        <end position="21"/>
    </location>
</feature>
<gene>
    <name evidence="2" type="ORF">D3H55_04970</name>
</gene>
<keyword evidence="3" id="KW-1185">Reference proteome</keyword>
<keyword evidence="1" id="KW-1133">Transmembrane helix</keyword>